<dbReference type="InterPro" id="IPR016181">
    <property type="entry name" value="Acyl_CoA_acyltransferase"/>
</dbReference>
<dbReference type="SUPFAM" id="SSF55729">
    <property type="entry name" value="Acyl-CoA N-acyltransferases (Nat)"/>
    <property type="match status" value="1"/>
</dbReference>
<reference evidence="2" key="2">
    <citation type="submission" date="2014-07" db="EMBL/GenBank/DDBJ databases">
        <authorList>
            <person name="Hull J."/>
        </authorList>
    </citation>
    <scope>NUCLEOTIDE SEQUENCE</scope>
</reference>
<dbReference type="InterPro" id="IPR053225">
    <property type="entry name" value="Acyl-CoA_N-acyltransferase"/>
</dbReference>
<keyword evidence="2" id="KW-0012">Acyltransferase</keyword>
<dbReference type="Gene3D" id="3.40.630.30">
    <property type="match status" value="2"/>
</dbReference>
<dbReference type="AlphaFoldDB" id="A0A0A9XRV1"/>
<evidence type="ECO:0000313" key="3">
    <source>
        <dbReference type="EMBL" id="JAG52445.1"/>
    </source>
</evidence>
<accession>A0A0A9XRV1</accession>
<organism evidence="2">
    <name type="scientific">Lygus hesperus</name>
    <name type="common">Western plant bug</name>
    <dbReference type="NCBI Taxonomy" id="30085"/>
    <lineage>
        <taxon>Eukaryota</taxon>
        <taxon>Metazoa</taxon>
        <taxon>Ecdysozoa</taxon>
        <taxon>Arthropoda</taxon>
        <taxon>Hexapoda</taxon>
        <taxon>Insecta</taxon>
        <taxon>Pterygota</taxon>
        <taxon>Neoptera</taxon>
        <taxon>Paraneoptera</taxon>
        <taxon>Hemiptera</taxon>
        <taxon>Heteroptera</taxon>
        <taxon>Panheteroptera</taxon>
        <taxon>Cimicomorpha</taxon>
        <taxon>Miridae</taxon>
        <taxon>Mirini</taxon>
        <taxon>Lygus</taxon>
    </lineage>
</organism>
<dbReference type="PANTHER" id="PTHR20958:SF6">
    <property type="entry name" value="GLYCINE N-ACYLTRANSFERASE-LIKE PROTEIN"/>
    <property type="match status" value="1"/>
</dbReference>
<name>A0A0A9XRV1_LYGHE</name>
<dbReference type="PROSITE" id="PS51186">
    <property type="entry name" value="GNAT"/>
    <property type="match status" value="1"/>
</dbReference>
<evidence type="ECO:0000313" key="2">
    <source>
        <dbReference type="EMBL" id="JAG21568.1"/>
    </source>
</evidence>
<proteinExistence type="predicted"/>
<protein>
    <submittedName>
        <fullName evidence="2">Glycine N-acyltransferase-like protein 1</fullName>
    </submittedName>
</protein>
<dbReference type="EMBL" id="GBRD01013381">
    <property type="protein sequence ID" value="JAG52445.1"/>
    <property type="molecule type" value="Transcribed_RNA"/>
</dbReference>
<dbReference type="CDD" id="cd04301">
    <property type="entry name" value="NAT_SF"/>
    <property type="match status" value="1"/>
</dbReference>
<dbReference type="InterPro" id="IPR000182">
    <property type="entry name" value="GNAT_dom"/>
</dbReference>
<dbReference type="EMBL" id="GBHO01022036">
    <property type="protein sequence ID" value="JAG21568.1"/>
    <property type="molecule type" value="Transcribed_RNA"/>
</dbReference>
<reference evidence="3" key="3">
    <citation type="submission" date="2014-09" db="EMBL/GenBank/DDBJ databases">
        <authorList>
            <person name="Magalhaes I.L.F."/>
            <person name="Oliveira U."/>
            <person name="Santos F.R."/>
            <person name="Vidigal T.H.D.A."/>
            <person name="Brescovit A.D."/>
            <person name="Santos A.J."/>
        </authorList>
    </citation>
    <scope>NUCLEOTIDE SEQUENCE</scope>
</reference>
<sequence length="396" mass="45817">MEMPIGTEVGKENDESGMTLVGTLETPAPLGQTTSAMSCTVMEHSLTTEELSKINVDDEEVFLDSDESEMKVRRQRRNKKIADPLKQLIKSEFGDLLDHLEHDTPHSVHILSFIKVLLKWKEIKDLKRKGMKYKILVNREECGEEYSVVIAYYRLKGEIKGSIYASSHSGTQTFREAIQYSKYFPIEGVGCEWIIFPQHVASEFLAYWKRKYDDGSYSPKYTAYPIHLYWVPKGDVEALHFETPRDIKVYELEERHVRTVNYYWDRHYEGSEELISQIIESNITAGAFTYTGWLVGWAFQTHYGAIGLPFTLPKFRKKGIGRSVLLSLVESLVKENFDPHIFVYKDDQNMKVFLKNSGFSFVNEMHYFYVNPPQSNQIFRPAPQKLIAASSRSIKK</sequence>
<evidence type="ECO:0000259" key="1">
    <source>
        <dbReference type="PROSITE" id="PS51186"/>
    </source>
</evidence>
<gene>
    <name evidence="2" type="primary">GLYATL1</name>
    <name evidence="2" type="ORF">CM83_33304</name>
</gene>
<feature type="domain" description="N-acetyltransferase" evidence="1">
    <location>
        <begin position="247"/>
        <end position="381"/>
    </location>
</feature>
<reference evidence="2" key="1">
    <citation type="journal article" date="2014" name="PLoS ONE">
        <title>Transcriptome-Based Identification of ABC Transporters in the Western Tarnished Plant Bug Lygus hesperus.</title>
        <authorList>
            <person name="Hull J.J."/>
            <person name="Chaney K."/>
            <person name="Geib S.M."/>
            <person name="Fabrick J.A."/>
            <person name="Brent C.S."/>
            <person name="Walsh D."/>
            <person name="Lavine L.C."/>
        </authorList>
    </citation>
    <scope>NUCLEOTIDE SEQUENCE</scope>
</reference>
<dbReference type="Pfam" id="PF08445">
    <property type="entry name" value="FR47"/>
    <property type="match status" value="1"/>
</dbReference>
<keyword evidence="2" id="KW-0808">Transferase</keyword>
<dbReference type="InterPro" id="IPR013653">
    <property type="entry name" value="GCN5-like_dom"/>
</dbReference>
<dbReference type="GO" id="GO:0016747">
    <property type="term" value="F:acyltransferase activity, transferring groups other than amino-acyl groups"/>
    <property type="evidence" value="ECO:0007669"/>
    <property type="project" value="InterPro"/>
</dbReference>
<dbReference type="PANTHER" id="PTHR20958">
    <property type="entry name" value="GLYCINE N-ACYLTRANSFERASE-LIKE PROTEIN"/>
    <property type="match status" value="1"/>
</dbReference>